<keyword evidence="1 3" id="KW-0129">CBS domain</keyword>
<reference evidence="6 7" key="1">
    <citation type="submission" date="2020-05" db="EMBL/GenBank/DDBJ databases">
        <title>Isolation and characterization of methanoarchaea from a cold seep at offshore SW Taiwan.</title>
        <authorList>
            <person name="Chen Y.-W."/>
            <person name="Chen S.-C."/>
            <person name="Lai M.-C."/>
        </authorList>
    </citation>
    <scope>NUCLEOTIDE SEQUENCE [LARGE SCALE GENOMIC DNA]</scope>
    <source>
        <strain evidence="6 7">YWC-01</strain>
    </source>
</reference>
<gene>
    <name evidence="6" type="ORF">HL657_04445</name>
</gene>
<feature type="compositionally biased region" description="Basic and acidic residues" evidence="4">
    <location>
        <begin position="8"/>
        <end position="24"/>
    </location>
</feature>
<dbReference type="PROSITE" id="PS51371">
    <property type="entry name" value="CBS"/>
    <property type="match status" value="4"/>
</dbReference>
<dbReference type="Gene3D" id="3.10.580.10">
    <property type="entry name" value="CBS-domain"/>
    <property type="match status" value="2"/>
</dbReference>
<comment type="caution">
    <text evidence="6">The sequence shown here is derived from an EMBL/GenBank/DDBJ whole genome shotgun (WGS) entry which is preliminary data.</text>
</comment>
<feature type="domain" description="CBS" evidence="5">
    <location>
        <begin position="125"/>
        <end position="181"/>
    </location>
</feature>
<protein>
    <submittedName>
        <fullName evidence="6">CBS domain-containing protein</fullName>
    </submittedName>
</protein>
<feature type="domain" description="CBS" evidence="5">
    <location>
        <begin position="262"/>
        <end position="315"/>
    </location>
</feature>
<dbReference type="PANTHER" id="PTHR43080">
    <property type="entry name" value="CBS DOMAIN-CONTAINING PROTEIN CBSX3, MITOCHONDRIAL"/>
    <property type="match status" value="1"/>
</dbReference>
<keyword evidence="2" id="KW-0486">Methionine biosynthesis</keyword>
<dbReference type="InterPro" id="IPR051257">
    <property type="entry name" value="Diverse_CBS-Domain"/>
</dbReference>
<feature type="region of interest" description="Disordered" evidence="4">
    <location>
        <begin position="1"/>
        <end position="24"/>
    </location>
</feature>
<evidence type="ECO:0000259" key="5">
    <source>
        <dbReference type="PROSITE" id="PS51371"/>
    </source>
</evidence>
<dbReference type="RefSeq" id="WP_317295626.1">
    <property type="nucleotide sequence ID" value="NZ_JABFFQ010000002.1"/>
</dbReference>
<proteinExistence type="predicted"/>
<evidence type="ECO:0000256" key="4">
    <source>
        <dbReference type="SAM" id="MobiDB-lite"/>
    </source>
</evidence>
<feature type="domain" description="CBS" evidence="5">
    <location>
        <begin position="188"/>
        <end position="243"/>
    </location>
</feature>
<dbReference type="InterPro" id="IPR046342">
    <property type="entry name" value="CBS_dom_sf"/>
</dbReference>
<evidence type="ECO:0000256" key="3">
    <source>
        <dbReference type="PROSITE-ProRule" id="PRU00703"/>
    </source>
</evidence>
<name>A0ABU3Z1I2_9EURY</name>
<dbReference type="SUPFAM" id="SSF54631">
    <property type="entry name" value="CBS-domain pair"/>
    <property type="match status" value="2"/>
</dbReference>
<keyword evidence="7" id="KW-1185">Reference proteome</keyword>
<dbReference type="InterPro" id="IPR000644">
    <property type="entry name" value="CBS_dom"/>
</dbReference>
<dbReference type="CDD" id="cd17779">
    <property type="entry name" value="CBS_archAMPK_gamma-repeat1"/>
    <property type="match status" value="1"/>
</dbReference>
<dbReference type="Pfam" id="PF00571">
    <property type="entry name" value="CBS"/>
    <property type="match status" value="4"/>
</dbReference>
<evidence type="ECO:0000313" key="7">
    <source>
        <dbReference type="Proteomes" id="UP001273768"/>
    </source>
</evidence>
<dbReference type="Proteomes" id="UP001273768">
    <property type="component" value="Unassembled WGS sequence"/>
</dbReference>
<feature type="domain" description="CBS" evidence="5">
    <location>
        <begin position="45"/>
        <end position="102"/>
    </location>
</feature>
<organism evidence="6 7">
    <name type="scientific">Methanoculleus nereidis</name>
    <dbReference type="NCBI Taxonomy" id="2735141"/>
    <lineage>
        <taxon>Archaea</taxon>
        <taxon>Methanobacteriati</taxon>
        <taxon>Methanobacteriota</taxon>
        <taxon>Stenosarchaea group</taxon>
        <taxon>Methanomicrobia</taxon>
        <taxon>Methanomicrobiales</taxon>
        <taxon>Methanomicrobiaceae</taxon>
        <taxon>Methanoculleus</taxon>
    </lineage>
</organism>
<dbReference type="SMART" id="SM00116">
    <property type="entry name" value="CBS"/>
    <property type="match status" value="4"/>
</dbReference>
<evidence type="ECO:0000256" key="2">
    <source>
        <dbReference type="ARBA" id="ARBA00023167"/>
    </source>
</evidence>
<evidence type="ECO:0000313" key="6">
    <source>
        <dbReference type="EMBL" id="MDV4342434.1"/>
    </source>
</evidence>
<keyword evidence="2" id="KW-0028">Amino-acid biosynthesis</keyword>
<sequence length="315" mass="34505">MQPNSNNSDKKPADRLLKMPGKRDRGPIDFKTRIAEYEGEIMAIATRDVVTAQRTTTIMQAVEIMTRAGFRRLPIVDAGTHHLRGIVTVSDIINFMGGGDKFNLVQVKHGGNFLAAINEELREIMTPHLVTMPITGSIGDAIDIIINKNVGGIPITDAEGGLKGIVTERDVMKVLTTEHSGRRAEDIMKSSVRVTSPDTPIGNVCREMVKCRFRRLPVVVDDVLCGIVTATDIMSYLGKGKAFEQLTTGDSAEVMGAPVRSLLSGELHTTTPDRNIHDVALEMIRRRVGAFPVIEDSRLVGLVTEYDLVKAFAEE</sequence>
<evidence type="ECO:0000256" key="1">
    <source>
        <dbReference type="ARBA" id="ARBA00023122"/>
    </source>
</evidence>
<accession>A0ABU3Z1I2</accession>
<dbReference type="PANTHER" id="PTHR43080:SF2">
    <property type="entry name" value="CBS DOMAIN-CONTAINING PROTEIN"/>
    <property type="match status" value="1"/>
</dbReference>
<dbReference type="EMBL" id="JABFFQ010000002">
    <property type="protein sequence ID" value="MDV4342434.1"/>
    <property type="molecule type" value="Genomic_DNA"/>
</dbReference>